<keyword evidence="2" id="KW-1185">Reference proteome</keyword>
<sequence>MGDPRRPLEKLLDTGLGNDFLDLTPKAKATKTKINKWDYLKLKTSAQQTINKMKRQPMEWDKIFANHILDKGLISKIYRTHTTQQQNKEQNKTNLK</sequence>
<dbReference type="Ensembl" id="ENSMMNT00015016785.1">
    <property type="protein sequence ID" value="ENSMMNP00015015321.1"/>
    <property type="gene ID" value="ENSMMNG00015011274.1"/>
</dbReference>
<dbReference type="AlphaFoldDB" id="A0A8C6F7K2"/>
<protein>
    <submittedName>
        <fullName evidence="1">Uncharacterized protein</fullName>
    </submittedName>
</protein>
<evidence type="ECO:0000313" key="2">
    <source>
        <dbReference type="Proteomes" id="UP000694561"/>
    </source>
</evidence>
<name>A0A8C6F7K2_MONMO</name>
<reference evidence="1" key="2">
    <citation type="submission" date="2025-09" db="UniProtKB">
        <authorList>
            <consortium name="Ensembl"/>
        </authorList>
    </citation>
    <scope>IDENTIFICATION</scope>
</reference>
<dbReference type="Proteomes" id="UP000694561">
    <property type="component" value="Unplaced"/>
</dbReference>
<organism evidence="1 2">
    <name type="scientific">Monodon monoceros</name>
    <name type="common">Narwhal</name>
    <name type="synonym">Ceratodon monodon</name>
    <dbReference type="NCBI Taxonomy" id="40151"/>
    <lineage>
        <taxon>Eukaryota</taxon>
        <taxon>Metazoa</taxon>
        <taxon>Chordata</taxon>
        <taxon>Craniata</taxon>
        <taxon>Vertebrata</taxon>
        <taxon>Euteleostomi</taxon>
        <taxon>Mammalia</taxon>
        <taxon>Eutheria</taxon>
        <taxon>Laurasiatheria</taxon>
        <taxon>Artiodactyla</taxon>
        <taxon>Whippomorpha</taxon>
        <taxon>Cetacea</taxon>
        <taxon>Odontoceti</taxon>
        <taxon>Monodontidae</taxon>
        <taxon>Monodon</taxon>
    </lineage>
</organism>
<dbReference type="GeneTree" id="ENSGT00970000197082"/>
<evidence type="ECO:0000313" key="1">
    <source>
        <dbReference type="Ensembl" id="ENSMMNP00015015321.1"/>
    </source>
</evidence>
<reference evidence="1" key="1">
    <citation type="submission" date="2025-08" db="UniProtKB">
        <authorList>
            <consortium name="Ensembl"/>
        </authorList>
    </citation>
    <scope>IDENTIFICATION</scope>
</reference>
<accession>A0A8C6F7K2</accession>
<proteinExistence type="predicted"/>